<dbReference type="PROSITE" id="PS00138">
    <property type="entry name" value="SUBTILASE_SER"/>
    <property type="match status" value="1"/>
</dbReference>
<dbReference type="PROSITE" id="PS51892">
    <property type="entry name" value="SUBTILASE"/>
    <property type="match status" value="1"/>
</dbReference>
<dbReference type="Proteomes" id="UP000198615">
    <property type="component" value="Unassembled WGS sequence"/>
</dbReference>
<dbReference type="InterPro" id="IPR023827">
    <property type="entry name" value="Peptidase_S8_Asp-AS"/>
</dbReference>
<dbReference type="SUPFAM" id="SSF51120">
    <property type="entry name" value="beta-Roll"/>
    <property type="match status" value="1"/>
</dbReference>
<comment type="similarity">
    <text evidence="1">Belongs to the peptidase S8 family. Furin subfamily.</text>
</comment>
<dbReference type="CDD" id="cd04059">
    <property type="entry name" value="Peptidases_S8_Protein_convertases_Kexins_Furin-like"/>
    <property type="match status" value="1"/>
</dbReference>
<dbReference type="Pfam" id="PF00082">
    <property type="entry name" value="Peptidase_S8"/>
    <property type="match status" value="1"/>
</dbReference>
<dbReference type="InterPro" id="IPR000209">
    <property type="entry name" value="Peptidase_S8/S53_dom"/>
</dbReference>
<dbReference type="PROSITE" id="PS00136">
    <property type="entry name" value="SUBTILASE_ASP"/>
    <property type="match status" value="1"/>
</dbReference>
<sequence length="808" mass="83333">MTVIPSDPLFGDQWYLHNTGQSGGTVGQDIRVLGAWPDYTGEGIRIAVIDDGVRYTHPDLSGTYDAENDHNIVTGEGDATPIADAYSHGTQVSGFSAAAANGTGLVGVAYGATFTGIRISDADGELVNAAPAFHLASDADVTNNSYGNEIFYEEPGSLDAIADTATTGRAGLGTVHVFASGNSRIQGTLSTHGPEQNSPYQITVAATDADGQIATFSSPGANVLVAAPGAGVLGVSGEDDGYDLTDGTSFSAPIVSGVAALVLQANPTLGMRDVQEILAYSAYDTGADPLTRAEILADTVGSEAALAELDEPVRAAYEAGISLALSYPWTTVENGATDWNGGGLTASHDYGFGQVDARAATRLAETWDATPNTVTNQAVVTVTSTTAVAVPDGDAAGVSQSLTVDAAMDVEFATVDVDIPHGDLGQLRIELTSPHGTTSYLIYNPDFEAYEILARQDGLLDELPDLTFFGANVTTLMSSQHYGESAAGDWTLRVTDTETGTVGTLESWSLTLYGDATTADDRYVYTDQYATLATADAGRSVLVDSDGGTDTINAAAVSGPVAIHLDGTVGAIYGAAFRVADGTEIENLYTGDGDDLLAGSALANVLVAGRGSDSLTGGAGDDILDGGSGLDTARFSGLSSSYAIGVSDSETVVDGADGRDILRNTEILAFDDGNRLSTAPVSVSEIGFDADFYLATNDDVVAAGFDSGNAYLHYLQFGGFEDRAPNALFDSGDYLAVNADVAAAGMNPLLHYHLYGHLEGRDAGAQFDGEAYLAANPDVAGAGIDPMLHYLTVGFGEGRLFQSDPLFG</sequence>
<dbReference type="SUPFAM" id="SSF49785">
    <property type="entry name" value="Galactose-binding domain-like"/>
    <property type="match status" value="1"/>
</dbReference>
<dbReference type="PRINTS" id="PR00723">
    <property type="entry name" value="SUBTILISIN"/>
</dbReference>
<dbReference type="OrthoDB" id="7237710at2"/>
<evidence type="ECO:0000256" key="1">
    <source>
        <dbReference type="ARBA" id="ARBA00005325"/>
    </source>
</evidence>
<keyword evidence="6" id="KW-0106">Calcium</keyword>
<dbReference type="AlphaFoldDB" id="A0A8G2BJT8"/>
<dbReference type="EMBL" id="FNBW01000010">
    <property type="protein sequence ID" value="SDG10717.1"/>
    <property type="molecule type" value="Genomic_DNA"/>
</dbReference>
<comment type="caution">
    <text evidence="10">The sequence shown here is derived from an EMBL/GenBank/DDBJ whole genome shotgun (WGS) entry which is preliminary data.</text>
</comment>
<evidence type="ECO:0000259" key="9">
    <source>
        <dbReference type="PROSITE" id="PS51829"/>
    </source>
</evidence>
<dbReference type="GO" id="GO:0016485">
    <property type="term" value="P:protein processing"/>
    <property type="evidence" value="ECO:0007669"/>
    <property type="project" value="TreeGrafter"/>
</dbReference>
<dbReference type="InterPro" id="IPR018511">
    <property type="entry name" value="Hemolysin-typ_Ca-bd_CS"/>
</dbReference>
<dbReference type="GO" id="GO:0004252">
    <property type="term" value="F:serine-type endopeptidase activity"/>
    <property type="evidence" value="ECO:0007669"/>
    <property type="project" value="UniProtKB-UniRule"/>
</dbReference>
<dbReference type="InterPro" id="IPR036852">
    <property type="entry name" value="Peptidase_S8/S53_dom_sf"/>
</dbReference>
<feature type="active site" description="Charge relay system" evidence="7 8">
    <location>
        <position position="249"/>
    </location>
</feature>
<evidence type="ECO:0000256" key="2">
    <source>
        <dbReference type="ARBA" id="ARBA00022670"/>
    </source>
</evidence>
<feature type="active site" description="Charge relay system" evidence="7 8">
    <location>
        <position position="88"/>
    </location>
</feature>
<dbReference type="Pfam" id="PF01483">
    <property type="entry name" value="P_proprotein"/>
    <property type="match status" value="1"/>
</dbReference>
<dbReference type="InterPro" id="IPR015500">
    <property type="entry name" value="Peptidase_S8_subtilisin-rel"/>
</dbReference>
<feature type="active site" description="Charge relay system" evidence="7 8">
    <location>
        <position position="50"/>
    </location>
</feature>
<dbReference type="InterPro" id="IPR001343">
    <property type="entry name" value="Hemolysn_Ca-bd"/>
</dbReference>
<keyword evidence="5 8" id="KW-0720">Serine protease</keyword>
<dbReference type="Gene3D" id="2.150.10.10">
    <property type="entry name" value="Serralysin-like metalloprotease, C-terminal"/>
    <property type="match status" value="1"/>
</dbReference>
<evidence type="ECO:0000256" key="7">
    <source>
        <dbReference type="PIRSR" id="PIRSR615500-1"/>
    </source>
</evidence>
<dbReference type="Pfam" id="PF00353">
    <property type="entry name" value="HemolysinCabind"/>
    <property type="match status" value="1"/>
</dbReference>
<evidence type="ECO:0000313" key="11">
    <source>
        <dbReference type="Proteomes" id="UP000198615"/>
    </source>
</evidence>
<dbReference type="SUPFAM" id="SSF52743">
    <property type="entry name" value="Subtilisin-like"/>
    <property type="match status" value="1"/>
</dbReference>
<name>A0A8G2BJT8_9PROT</name>
<keyword evidence="2 8" id="KW-0645">Protease</keyword>
<keyword evidence="4 8" id="KW-0378">Hydrolase</keyword>
<dbReference type="Gene3D" id="3.40.50.200">
    <property type="entry name" value="Peptidase S8/S53 domain"/>
    <property type="match status" value="1"/>
</dbReference>
<evidence type="ECO:0000256" key="8">
    <source>
        <dbReference type="PROSITE-ProRule" id="PRU01240"/>
    </source>
</evidence>
<dbReference type="GO" id="GO:0005509">
    <property type="term" value="F:calcium ion binding"/>
    <property type="evidence" value="ECO:0007669"/>
    <property type="project" value="InterPro"/>
</dbReference>
<reference evidence="10 11" key="1">
    <citation type="submission" date="2016-10" db="EMBL/GenBank/DDBJ databases">
        <authorList>
            <person name="Varghese N."/>
            <person name="Submissions S."/>
        </authorList>
    </citation>
    <scope>NUCLEOTIDE SEQUENCE [LARGE SCALE GENOMIC DNA]</scope>
    <source>
        <strain evidence="10 11">DSM 18839</strain>
    </source>
</reference>
<dbReference type="PROSITE" id="PS51829">
    <property type="entry name" value="P_HOMO_B"/>
    <property type="match status" value="1"/>
</dbReference>
<evidence type="ECO:0000256" key="3">
    <source>
        <dbReference type="ARBA" id="ARBA00022729"/>
    </source>
</evidence>
<dbReference type="GO" id="GO:0012505">
    <property type="term" value="C:endomembrane system"/>
    <property type="evidence" value="ECO:0007669"/>
    <property type="project" value="UniProtKB-ARBA"/>
</dbReference>
<keyword evidence="11" id="KW-1185">Reference proteome</keyword>
<dbReference type="InterPro" id="IPR034182">
    <property type="entry name" value="Kexin/furin"/>
</dbReference>
<dbReference type="InterPro" id="IPR002884">
    <property type="entry name" value="P_dom"/>
</dbReference>
<dbReference type="PROSITE" id="PS00330">
    <property type="entry name" value="HEMOLYSIN_CALCIUM"/>
    <property type="match status" value="1"/>
</dbReference>
<dbReference type="PANTHER" id="PTHR42884:SF14">
    <property type="entry name" value="NEUROENDOCRINE CONVERTASE 1"/>
    <property type="match status" value="1"/>
</dbReference>
<dbReference type="PANTHER" id="PTHR42884">
    <property type="entry name" value="PROPROTEIN CONVERTASE SUBTILISIN/KEXIN-RELATED"/>
    <property type="match status" value="1"/>
</dbReference>
<proteinExistence type="inferred from homology"/>
<protein>
    <submittedName>
        <fullName evidence="10">Regulatory P domain of the subtilisin-like proprotein convertase</fullName>
    </submittedName>
</protein>
<dbReference type="RefSeq" id="WP_093152051.1">
    <property type="nucleotide sequence ID" value="NZ_FNBW01000010.1"/>
</dbReference>
<organism evidence="10 11">
    <name type="scientific">Thalassobaculum litoreum DSM 18839</name>
    <dbReference type="NCBI Taxonomy" id="1123362"/>
    <lineage>
        <taxon>Bacteria</taxon>
        <taxon>Pseudomonadati</taxon>
        <taxon>Pseudomonadota</taxon>
        <taxon>Alphaproteobacteria</taxon>
        <taxon>Rhodospirillales</taxon>
        <taxon>Thalassobaculaceae</taxon>
        <taxon>Thalassobaculum</taxon>
    </lineage>
</organism>
<feature type="domain" description="P/Homo B" evidence="9">
    <location>
        <begin position="374"/>
        <end position="518"/>
    </location>
</feature>
<dbReference type="GO" id="GO:0016020">
    <property type="term" value="C:membrane"/>
    <property type="evidence" value="ECO:0007669"/>
    <property type="project" value="TreeGrafter"/>
</dbReference>
<evidence type="ECO:0000313" key="10">
    <source>
        <dbReference type="EMBL" id="SDG10717.1"/>
    </source>
</evidence>
<evidence type="ECO:0000256" key="4">
    <source>
        <dbReference type="ARBA" id="ARBA00022801"/>
    </source>
</evidence>
<gene>
    <name evidence="10" type="ORF">SAMN05660686_03394</name>
</gene>
<dbReference type="Gene3D" id="2.60.120.260">
    <property type="entry name" value="Galactose-binding domain-like"/>
    <property type="match status" value="1"/>
</dbReference>
<dbReference type="GO" id="GO:0005737">
    <property type="term" value="C:cytoplasm"/>
    <property type="evidence" value="ECO:0007669"/>
    <property type="project" value="UniProtKB-ARBA"/>
</dbReference>
<dbReference type="InterPro" id="IPR023828">
    <property type="entry name" value="Peptidase_S8_Ser-AS"/>
</dbReference>
<accession>A0A8G2BJT8</accession>
<evidence type="ECO:0000256" key="5">
    <source>
        <dbReference type="ARBA" id="ARBA00022825"/>
    </source>
</evidence>
<dbReference type="InterPro" id="IPR011049">
    <property type="entry name" value="Serralysin-like_metalloprot_C"/>
</dbReference>
<keyword evidence="3" id="KW-0732">Signal</keyword>
<evidence type="ECO:0000256" key="6">
    <source>
        <dbReference type="ARBA" id="ARBA00022837"/>
    </source>
</evidence>
<dbReference type="InterPro" id="IPR008979">
    <property type="entry name" value="Galactose-bd-like_sf"/>
</dbReference>